<dbReference type="InterPro" id="IPR002925">
    <property type="entry name" value="Dienelactn_hydro"/>
</dbReference>
<gene>
    <name evidence="2" type="ORF">HK103_001997</name>
    <name evidence="3" type="ORF">HK103_002003</name>
</gene>
<evidence type="ECO:0000313" key="4">
    <source>
        <dbReference type="Proteomes" id="UP001210925"/>
    </source>
</evidence>
<keyword evidence="4" id="KW-1185">Reference proteome</keyword>
<dbReference type="EMBL" id="JADGKB010000161">
    <property type="protein sequence ID" value="KAJ3251932.1"/>
    <property type="molecule type" value="Genomic_DNA"/>
</dbReference>
<dbReference type="Pfam" id="PF01738">
    <property type="entry name" value="DLH"/>
    <property type="match status" value="1"/>
</dbReference>
<dbReference type="AlphaFoldDB" id="A0AAD5UDF8"/>
<dbReference type="Gene3D" id="3.40.50.1820">
    <property type="entry name" value="alpha/beta hydrolase"/>
    <property type="match status" value="1"/>
</dbReference>
<evidence type="ECO:0000313" key="2">
    <source>
        <dbReference type="EMBL" id="KAJ3251932.1"/>
    </source>
</evidence>
<sequence length="241" mass="26250">MTVTLGPCCVEGYLWNGTPSGSEIQLGELGCYVALPQIQKQTNTAILYIHDIFGFQAKNARLLCDRMASQSGIPVYMPDFFDGKCVGEPGNLKYELMEFVRMFPTQDNMKRVQDALDSLNALGKTNVGAIGYCWGGKYSLHFGKLGLKASAAAHPSLLEPEKDLAGITAPVLLLLAEKDQMFNPIKQESLQILGKGPGLKVIDFAGTVHGFAVRGDEETVREARDKACSDAASFFDLHLNQ</sequence>
<accession>A0AAD5UDF8</accession>
<dbReference type="Proteomes" id="UP001210925">
    <property type="component" value="Unassembled WGS sequence"/>
</dbReference>
<comment type="caution">
    <text evidence="2">The sequence shown here is derived from an EMBL/GenBank/DDBJ whole genome shotgun (WGS) entry which is preliminary data.</text>
</comment>
<protein>
    <recommendedName>
        <fullName evidence="1">Dienelactone hydrolase domain-containing protein</fullName>
    </recommendedName>
</protein>
<evidence type="ECO:0000259" key="1">
    <source>
        <dbReference type="Pfam" id="PF01738"/>
    </source>
</evidence>
<dbReference type="InterPro" id="IPR029058">
    <property type="entry name" value="AB_hydrolase_fold"/>
</dbReference>
<dbReference type="GO" id="GO:0016787">
    <property type="term" value="F:hydrolase activity"/>
    <property type="evidence" value="ECO:0007669"/>
    <property type="project" value="InterPro"/>
</dbReference>
<evidence type="ECO:0000313" key="3">
    <source>
        <dbReference type="EMBL" id="KAJ3251938.1"/>
    </source>
</evidence>
<name>A0AAD5UDF8_9FUNG</name>
<dbReference type="PANTHER" id="PTHR17630:SF44">
    <property type="entry name" value="PROTEIN AIM2"/>
    <property type="match status" value="1"/>
</dbReference>
<organism evidence="2 4">
    <name type="scientific">Boothiomyces macroporosus</name>
    <dbReference type="NCBI Taxonomy" id="261099"/>
    <lineage>
        <taxon>Eukaryota</taxon>
        <taxon>Fungi</taxon>
        <taxon>Fungi incertae sedis</taxon>
        <taxon>Chytridiomycota</taxon>
        <taxon>Chytridiomycota incertae sedis</taxon>
        <taxon>Chytridiomycetes</taxon>
        <taxon>Rhizophydiales</taxon>
        <taxon>Terramycetaceae</taxon>
        <taxon>Boothiomyces</taxon>
    </lineage>
</organism>
<feature type="domain" description="Dienelactone hydrolase" evidence="1">
    <location>
        <begin position="31"/>
        <end position="236"/>
    </location>
</feature>
<proteinExistence type="predicted"/>
<dbReference type="EMBL" id="JADGKB010000161">
    <property type="protein sequence ID" value="KAJ3251938.1"/>
    <property type="molecule type" value="Genomic_DNA"/>
</dbReference>
<dbReference type="PANTHER" id="PTHR17630">
    <property type="entry name" value="DIENELACTONE HYDROLASE"/>
    <property type="match status" value="1"/>
</dbReference>
<dbReference type="SUPFAM" id="SSF53474">
    <property type="entry name" value="alpha/beta-Hydrolases"/>
    <property type="match status" value="1"/>
</dbReference>
<reference evidence="2" key="1">
    <citation type="submission" date="2020-05" db="EMBL/GenBank/DDBJ databases">
        <title>Phylogenomic resolution of chytrid fungi.</title>
        <authorList>
            <person name="Stajich J.E."/>
            <person name="Amses K."/>
            <person name="Simmons R."/>
            <person name="Seto K."/>
            <person name="Myers J."/>
            <person name="Bonds A."/>
            <person name="Quandt C.A."/>
            <person name="Barry K."/>
            <person name="Liu P."/>
            <person name="Grigoriev I."/>
            <person name="Longcore J.E."/>
            <person name="James T.Y."/>
        </authorList>
    </citation>
    <scope>NUCLEOTIDE SEQUENCE</scope>
    <source>
        <strain evidence="2">PLAUS21</strain>
    </source>
</reference>